<proteinExistence type="predicted"/>
<comment type="caution">
    <text evidence="2">The sequence shown here is derived from an EMBL/GenBank/DDBJ whole genome shotgun (WGS) entry which is preliminary data.</text>
</comment>
<evidence type="ECO:0000313" key="2">
    <source>
        <dbReference type="EMBL" id="MTD33984.1"/>
    </source>
</evidence>
<dbReference type="AlphaFoldDB" id="A0A844GH38"/>
<dbReference type="Proteomes" id="UP000446658">
    <property type="component" value="Unassembled WGS sequence"/>
</dbReference>
<reference evidence="2 3" key="1">
    <citation type="submission" date="2019-11" db="EMBL/GenBank/DDBJ databases">
        <title>Draft genome sequence of Paludibacterium sp. dN18-1.</title>
        <authorList>
            <person name="Im W.-T."/>
        </authorList>
    </citation>
    <scope>NUCLEOTIDE SEQUENCE [LARGE SCALE GENOMIC DNA]</scope>
    <source>
        <strain evidence="3">dN 18-1</strain>
    </source>
</reference>
<accession>A0A844GH38</accession>
<sequence>MKNQPTKIVDGVVIFSADFLSEKAEKKQILLDRRAQLHAQQILSARINPPAENEKDPVYAERQQCPFCSQGLREGLLKSFPKELPPLVRRQWSEDDLQRLSSLSEKHPGQESLDERANEQAPQTLPAAQQSFHPDSQV</sequence>
<gene>
    <name evidence="2" type="ORF">GKE73_16215</name>
</gene>
<dbReference type="RefSeq" id="WP_230371168.1">
    <property type="nucleotide sequence ID" value="NZ_WLYX01000001.1"/>
</dbReference>
<protein>
    <submittedName>
        <fullName evidence="2">Uncharacterized protein</fullName>
    </submittedName>
</protein>
<keyword evidence="3" id="KW-1185">Reference proteome</keyword>
<organism evidence="2 3">
    <name type="scientific">Paludibacterium denitrificans</name>
    <dbReference type="NCBI Taxonomy" id="2675226"/>
    <lineage>
        <taxon>Bacteria</taxon>
        <taxon>Pseudomonadati</taxon>
        <taxon>Pseudomonadota</taxon>
        <taxon>Betaproteobacteria</taxon>
        <taxon>Neisseriales</taxon>
        <taxon>Chromobacteriaceae</taxon>
        <taxon>Paludibacterium</taxon>
    </lineage>
</organism>
<dbReference type="EMBL" id="WLYX01000001">
    <property type="protein sequence ID" value="MTD33984.1"/>
    <property type="molecule type" value="Genomic_DNA"/>
</dbReference>
<feature type="compositionally biased region" description="Basic and acidic residues" evidence="1">
    <location>
        <begin position="97"/>
        <end position="118"/>
    </location>
</feature>
<evidence type="ECO:0000313" key="3">
    <source>
        <dbReference type="Proteomes" id="UP000446658"/>
    </source>
</evidence>
<name>A0A844GH38_9NEIS</name>
<feature type="compositionally biased region" description="Polar residues" evidence="1">
    <location>
        <begin position="120"/>
        <end position="138"/>
    </location>
</feature>
<feature type="region of interest" description="Disordered" evidence="1">
    <location>
        <begin position="97"/>
        <end position="138"/>
    </location>
</feature>
<evidence type="ECO:0000256" key="1">
    <source>
        <dbReference type="SAM" id="MobiDB-lite"/>
    </source>
</evidence>